<evidence type="ECO:0000313" key="5">
    <source>
        <dbReference type="Proteomes" id="UP001595711"/>
    </source>
</evidence>
<keyword evidence="2 4" id="KW-0378">Hydrolase</keyword>
<dbReference type="SUPFAM" id="SSF56317">
    <property type="entry name" value="Carbon-nitrogen hydrolase"/>
    <property type="match status" value="1"/>
</dbReference>
<dbReference type="InterPro" id="IPR036526">
    <property type="entry name" value="C-N_Hydrolase_sf"/>
</dbReference>
<evidence type="ECO:0000313" key="4">
    <source>
        <dbReference type="EMBL" id="MFC3675638.1"/>
    </source>
</evidence>
<dbReference type="Gene3D" id="3.60.110.10">
    <property type="entry name" value="Carbon-nitrogen hydrolase"/>
    <property type="match status" value="1"/>
</dbReference>
<comment type="caution">
    <text evidence="4">The sequence shown here is derived from an EMBL/GenBank/DDBJ whole genome shotgun (WGS) entry which is preliminary data.</text>
</comment>
<dbReference type="Proteomes" id="UP001595711">
    <property type="component" value="Unassembled WGS sequence"/>
</dbReference>
<dbReference type="Pfam" id="PF00795">
    <property type="entry name" value="CN_hydrolase"/>
    <property type="match status" value="1"/>
</dbReference>
<dbReference type="PANTHER" id="PTHR43674">
    <property type="entry name" value="NITRILASE C965.09-RELATED"/>
    <property type="match status" value="1"/>
</dbReference>
<dbReference type="GO" id="GO:0016787">
    <property type="term" value="F:hydrolase activity"/>
    <property type="evidence" value="ECO:0007669"/>
    <property type="project" value="UniProtKB-KW"/>
</dbReference>
<name>A0ABV7VF05_9PROT</name>
<dbReference type="InterPro" id="IPR050345">
    <property type="entry name" value="Aliph_Amidase/BUP"/>
</dbReference>
<protein>
    <submittedName>
        <fullName evidence="4">Carbon-nitrogen hydrolase family protein</fullName>
    </submittedName>
</protein>
<gene>
    <name evidence="4" type="ORF">ACFOOQ_08795</name>
</gene>
<evidence type="ECO:0000256" key="1">
    <source>
        <dbReference type="ARBA" id="ARBA00010613"/>
    </source>
</evidence>
<dbReference type="PROSITE" id="PS50263">
    <property type="entry name" value="CN_HYDROLASE"/>
    <property type="match status" value="1"/>
</dbReference>
<dbReference type="InterPro" id="IPR001110">
    <property type="entry name" value="UPF0012_CS"/>
</dbReference>
<sequence length="300" mass="32381">MSSLRLAAAQYPIGRFADFAAWHSNAADWVATAAGQQAQLLLFPEYGAMELTSLLPEMLQQDLTGQIAALQPFHDDFVAAYAEFAKRHGVYIVAPSLPVQHNDVFVNRSYLLAPNGAITWQDKRQMTRFEREAWIITGGADLKVFDLDLGGPAPLRAGITICYDVEFPLIARAMAAAGADLILCPSCTDTQAGANRVQTGARARALENQVFVAVSPTVGLADWSPAVDVSVGWASMLAPPDRGMPDDGVIAKGDLSQPGWVHAELDFAALAETREAAQVYTRRDWPDQVQPSLDVTAVSL</sequence>
<dbReference type="PANTHER" id="PTHR43674:SF16">
    <property type="entry name" value="CARBON-NITROGEN FAMILY, PUTATIVE (AFU_ORTHOLOGUE AFUA_5G02350)-RELATED"/>
    <property type="match status" value="1"/>
</dbReference>
<evidence type="ECO:0000256" key="2">
    <source>
        <dbReference type="ARBA" id="ARBA00022801"/>
    </source>
</evidence>
<dbReference type="EMBL" id="JBHRYJ010000001">
    <property type="protein sequence ID" value="MFC3675638.1"/>
    <property type="molecule type" value="Genomic_DNA"/>
</dbReference>
<proteinExistence type="inferred from homology"/>
<dbReference type="InterPro" id="IPR003010">
    <property type="entry name" value="C-N_Hydrolase"/>
</dbReference>
<comment type="similarity">
    <text evidence="1">Belongs to the carbon-nitrogen hydrolase superfamily. NIT1/NIT2 family.</text>
</comment>
<accession>A0ABV7VF05</accession>
<dbReference type="PROSITE" id="PS01227">
    <property type="entry name" value="UPF0012"/>
    <property type="match status" value="1"/>
</dbReference>
<feature type="domain" description="CN hydrolase" evidence="3">
    <location>
        <begin position="4"/>
        <end position="267"/>
    </location>
</feature>
<keyword evidence="5" id="KW-1185">Reference proteome</keyword>
<evidence type="ECO:0000259" key="3">
    <source>
        <dbReference type="PROSITE" id="PS50263"/>
    </source>
</evidence>
<dbReference type="RefSeq" id="WP_379724579.1">
    <property type="nucleotide sequence ID" value="NZ_JBHRYJ010000001.1"/>
</dbReference>
<reference evidence="5" key="1">
    <citation type="journal article" date="2019" name="Int. J. Syst. Evol. Microbiol.">
        <title>The Global Catalogue of Microorganisms (GCM) 10K type strain sequencing project: providing services to taxonomists for standard genome sequencing and annotation.</title>
        <authorList>
            <consortium name="The Broad Institute Genomics Platform"/>
            <consortium name="The Broad Institute Genome Sequencing Center for Infectious Disease"/>
            <person name="Wu L."/>
            <person name="Ma J."/>
        </authorList>
    </citation>
    <scope>NUCLEOTIDE SEQUENCE [LARGE SCALE GENOMIC DNA]</scope>
    <source>
        <strain evidence="5">KCTC 42182</strain>
    </source>
</reference>
<organism evidence="4 5">
    <name type="scientific">Ferrovibrio xuzhouensis</name>
    <dbReference type="NCBI Taxonomy" id="1576914"/>
    <lineage>
        <taxon>Bacteria</taxon>
        <taxon>Pseudomonadati</taxon>
        <taxon>Pseudomonadota</taxon>
        <taxon>Alphaproteobacteria</taxon>
        <taxon>Rhodospirillales</taxon>
        <taxon>Rhodospirillaceae</taxon>
        <taxon>Ferrovibrio</taxon>
    </lineage>
</organism>
<dbReference type="CDD" id="cd07574">
    <property type="entry name" value="nitrilase_Rim1_like"/>
    <property type="match status" value="1"/>
</dbReference>